<comment type="caution">
    <text evidence="3">The sequence shown here is derived from an EMBL/GenBank/DDBJ whole genome shotgun (WGS) entry which is preliminary data.</text>
</comment>
<sequence>MPTGGTRRGKGALGAYSQRSASMARRWKSTTASPAQDRPAIGRAIAYEPPVIPSAARDLLRQGARCAVRGRSLAALGMTERAAAPRHARCDRPAASAATQYPHPPRRQLLAATALAALVGWGVLAFATPADAQLPAGGTVVGGSATITTGASQVTVNQSSNRGVIDWRSFSIGPGARVDFRQPGAGAVTLNRVTGPDPSVIAGQLTANGQIVLVNGAGVLFANGAQVNVGALVASTATISNPQAFMADGRIAFDVPSPIAGAGVVNAGTITVRDGGLVGLVGSMAANHGVINARLGRVTIGGAETFTVDLAGDGLINFQIGQPVSRQPVDRQGRKMPLASNTGTINADGGVVTMTARAAGGVVDSVVNVGGAIRARAVSQEGGVLVLDGGDGGTVDVTGKLDVSGKDAGQRGGQVIATAKGGKVNVGSSAVIDASGASGGGKVNIGGSYQGQGPVANARDATVAAGATINADATRQGDGGAVIVWSDNTTVLGGTISARGGPRGGNGGFVETSGKNTLAVLNEASVNAGAVAGRAGSWLLDPTNMTIGTTEAASIVSSLAGGTSVTVTTSATGGEPGNITVAAPIVASTGTTGVTLTLQAHGSINVNEAIQLTGPSVSVVLDAATLSSATPVRSIFLNALVEADFLRLMAAGDIIQTGGSVRTSAAEPLRADAGGTVQLTSPTNDVGFIFGSAGTNFRYVDANQVVLGGDSDGVAQDLFIGAGAYLDIAADIIDLFPGSVIGAVFGTGGPPANPTGVTVLRPTTPGTAMVIGGPGAAGLSQAALADGIVTGTLRIGSVGRAAGTVLGGAATGAESAAGTITVQGLDLRISAVQTLVLESGAAGTAITQSATEPLLVNALATATRADAAIVLRGGALNNEIGTVAHVLRVGDADVSAATGLYSLDVRFGLTVGSLGSATSPLVGLRSSGTTAGLPVNAAIVAGAVDINTGPGGLLINNAIAARGGNVTLTAFPGTIGSSADGAIDVGAGTLTMTAGTGIALTAPVTAGAVNFTTTGGVVISNPGNVIGALATVASSATGSPVAHLFVDSAVPMTVESGGLTVSGFTTLVSAGQLTVNGSIAGQNFVNLRGNGIVQTAGTISATSVFLTAGADTSIIQVGGNITSSVGDLSATAGGAVQLTSATNKVATVVGSAGTDFRYVDADTVVLGSGAQGITIGAGRYLDIAADGIGISPGVLIGAMVAGQSRVDNPTGVTVLRPVTAGTPVVIGGTGGTGLTQAALSAGIRTGTLRIGSIGRTAGTVLGGATITGESAAGAITAQGLDFNGSGAAVRTLVLESAADGTAIGQTAPIAVTALATSVTGSGAVELTQDNSVGALAHVARIGDTTLGAQSGTYRYVDGSSIPIVTVAGSGTPLIGQRDSGAAPGAPASSAILTSGDVTLVSRSGSIELINGLAAIGATVRLSAADQIFQSAAGGVVASGLLAVAGGAVDLSTAAGLNDVRSLSGSAAGSFEGLGDFRLINAASVTVPAAGVAGDSLVPTVAGVHADAGATLELAIGTGDIVASNTALAAPDGLVLLRRVAGATGSEIILDNVSFDTGSGAPNLVVLDLTGSADLLSGNFAALKGSTTPTGGVSPIAAGPNPDGGILLTNVHAGDTTMYLVGGPGSTIAGSGTFGLLGVYVPHANPITLTGSVRTVDPATPHSVSAPFSEPFDATTFAGFHVRRIGAPVDVQTFNQCPIGSGICAAPPQPPERETEVPPTVQRPPDGPGRQIGAADSALVIDFATNLSPPTPLGLSSVILVNQGNEYFFNADEEQRQRHAARGGK</sequence>
<dbReference type="OrthoDB" id="1776524at2"/>
<proteinExistence type="predicted"/>
<dbReference type="SMART" id="SM00912">
    <property type="entry name" value="Haemagg_act"/>
    <property type="match status" value="1"/>
</dbReference>
<dbReference type="PANTHER" id="PTHR12338">
    <property type="entry name" value="AUTOTRANSPORTER"/>
    <property type="match status" value="1"/>
</dbReference>
<keyword evidence="4" id="KW-1185">Reference proteome</keyword>
<reference evidence="3 4" key="1">
    <citation type="submission" date="2019-06" db="EMBL/GenBank/DDBJ databases">
        <title>New taxonomy in bacterial strain CC-CFT640, isolated from vineyard.</title>
        <authorList>
            <person name="Lin S.-Y."/>
            <person name="Tsai C.-F."/>
            <person name="Young C.-C."/>
        </authorList>
    </citation>
    <scope>NUCLEOTIDE SEQUENCE [LARGE SCALE GENOMIC DNA]</scope>
    <source>
        <strain evidence="3 4">CC-CFT640</strain>
    </source>
</reference>
<feature type="region of interest" description="Disordered" evidence="1">
    <location>
        <begin position="1706"/>
        <end position="1730"/>
    </location>
</feature>
<evidence type="ECO:0000313" key="3">
    <source>
        <dbReference type="EMBL" id="TXL82230.1"/>
    </source>
</evidence>
<dbReference type="NCBIfam" id="TIGR01901">
    <property type="entry name" value="adhes_NPXG"/>
    <property type="match status" value="1"/>
</dbReference>
<dbReference type="InterPro" id="IPR012334">
    <property type="entry name" value="Pectin_lyas_fold"/>
</dbReference>
<evidence type="ECO:0000256" key="1">
    <source>
        <dbReference type="SAM" id="MobiDB-lite"/>
    </source>
</evidence>
<dbReference type="EMBL" id="VDUZ01000001">
    <property type="protein sequence ID" value="TXL82230.1"/>
    <property type="molecule type" value="Genomic_DNA"/>
</dbReference>
<dbReference type="Gene3D" id="2.160.20.10">
    <property type="entry name" value="Single-stranded right-handed beta-helix, Pectin lyase-like"/>
    <property type="match status" value="1"/>
</dbReference>
<dbReference type="InterPro" id="IPR008638">
    <property type="entry name" value="FhaB/CdiA-like_TPS"/>
</dbReference>
<feature type="region of interest" description="Disordered" evidence="1">
    <location>
        <begin position="1"/>
        <end position="35"/>
    </location>
</feature>
<organism evidence="3 4">
    <name type="scientific">Vineibacter terrae</name>
    <dbReference type="NCBI Taxonomy" id="2586908"/>
    <lineage>
        <taxon>Bacteria</taxon>
        <taxon>Pseudomonadati</taxon>
        <taxon>Pseudomonadota</taxon>
        <taxon>Alphaproteobacteria</taxon>
        <taxon>Hyphomicrobiales</taxon>
        <taxon>Vineibacter</taxon>
    </lineage>
</organism>
<evidence type="ECO:0000313" key="4">
    <source>
        <dbReference type="Proteomes" id="UP000321638"/>
    </source>
</evidence>
<dbReference type="InterPro" id="IPR050909">
    <property type="entry name" value="Bact_Autotransporter_VF"/>
</dbReference>
<feature type="domain" description="Filamentous haemagglutinin FhaB/tRNA nuclease CdiA-like TPS" evidence="2">
    <location>
        <begin position="131"/>
        <end position="243"/>
    </location>
</feature>
<gene>
    <name evidence="3" type="ORF">FHP25_00595</name>
</gene>
<name>A0A5C8PWH4_9HYPH</name>
<accession>A0A5C8PWH4</accession>
<dbReference type="Proteomes" id="UP000321638">
    <property type="component" value="Unassembled WGS sequence"/>
</dbReference>
<protein>
    <submittedName>
        <fullName evidence="3">Filamentous hemagglutinin N-terminal domain-containing protein</fullName>
    </submittedName>
</protein>
<dbReference type="Pfam" id="PF05860">
    <property type="entry name" value="TPS"/>
    <property type="match status" value="1"/>
</dbReference>
<dbReference type="PANTHER" id="PTHR12338:SF5">
    <property type="entry name" value="ANTIGEN 43-RELATED"/>
    <property type="match status" value="1"/>
</dbReference>
<evidence type="ECO:0000259" key="2">
    <source>
        <dbReference type="SMART" id="SM00912"/>
    </source>
</evidence>